<evidence type="ECO:0008006" key="4">
    <source>
        <dbReference type="Google" id="ProtNLM"/>
    </source>
</evidence>
<gene>
    <name evidence="2" type="ORF">GCM10022286_18430</name>
</gene>
<name>A0ABP7ZK79_9MICO</name>
<comment type="caution">
    <text evidence="2">The sequence shown here is derived from an EMBL/GenBank/DDBJ whole genome shotgun (WGS) entry which is preliminary data.</text>
</comment>
<dbReference type="Proteomes" id="UP001415169">
    <property type="component" value="Unassembled WGS sequence"/>
</dbReference>
<reference evidence="2" key="1">
    <citation type="journal article" date="2014" name="Int. J. Syst. Evol. Microbiol.">
        <title>Complete genome of a new Firmicutes species belonging to the dominant human colonic microbiota ('Ruminococcus bicirculans') reveals two chromosomes and a selective capacity to utilize plant glucans.</title>
        <authorList>
            <consortium name="NISC Comparative Sequencing Program"/>
            <person name="Wegmann U."/>
            <person name="Louis P."/>
            <person name="Goesmann A."/>
            <person name="Henrissat B."/>
            <person name="Duncan S.H."/>
            <person name="Flint H.J."/>
        </authorList>
    </citation>
    <scope>NUCLEOTIDE SEQUENCE</scope>
    <source>
        <strain evidence="2">JCM 17590</strain>
    </source>
</reference>
<keyword evidence="1" id="KW-0812">Transmembrane</keyword>
<keyword evidence="3" id="KW-1185">Reference proteome</keyword>
<evidence type="ECO:0000313" key="2">
    <source>
        <dbReference type="EMBL" id="GAA4161240.1"/>
    </source>
</evidence>
<feature type="transmembrane region" description="Helical" evidence="1">
    <location>
        <begin position="80"/>
        <end position="98"/>
    </location>
</feature>
<feature type="transmembrane region" description="Helical" evidence="1">
    <location>
        <begin position="55"/>
        <end position="73"/>
    </location>
</feature>
<feature type="transmembrane region" description="Helical" evidence="1">
    <location>
        <begin position="28"/>
        <end position="49"/>
    </location>
</feature>
<keyword evidence="1" id="KW-0472">Membrane</keyword>
<sequence length="217" mass="22746">MRPTVTGPADTQRRAPNLVDMDRRQQRALRGAGASALAVFVAALFHAAGGGTQPTALALVVSFVLAAPACVLLAGRRTSLWRLAASVALSQFAFHFLFGLGQPSDVRFGGDTAMAGMPGMHLTVSGGRAAAATTSMWLGHVMAVLVTIVAIRHGERVIERMLALATRFLVTALALISAPSIERPHAPGAATLTPPVLFPQFLVGTTRHRGPPVRFAL</sequence>
<reference evidence="2" key="2">
    <citation type="submission" date="2023-12" db="EMBL/GenBank/DDBJ databases">
        <authorList>
            <person name="Sun Q."/>
            <person name="Inoue M."/>
        </authorList>
    </citation>
    <scope>NUCLEOTIDE SEQUENCE</scope>
    <source>
        <strain evidence="2">JCM 17590</strain>
    </source>
</reference>
<evidence type="ECO:0000313" key="3">
    <source>
        <dbReference type="Proteomes" id="UP001415169"/>
    </source>
</evidence>
<evidence type="ECO:0000256" key="1">
    <source>
        <dbReference type="SAM" id="Phobius"/>
    </source>
</evidence>
<keyword evidence="1" id="KW-1133">Transmembrane helix</keyword>
<organism evidence="2 3">
    <name type="scientific">Gryllotalpicola daejeonensis</name>
    <dbReference type="NCBI Taxonomy" id="993087"/>
    <lineage>
        <taxon>Bacteria</taxon>
        <taxon>Bacillati</taxon>
        <taxon>Actinomycetota</taxon>
        <taxon>Actinomycetes</taxon>
        <taxon>Micrococcales</taxon>
        <taxon>Microbacteriaceae</taxon>
        <taxon>Gryllotalpicola</taxon>
    </lineage>
</organism>
<feature type="transmembrane region" description="Helical" evidence="1">
    <location>
        <begin position="129"/>
        <end position="150"/>
    </location>
</feature>
<dbReference type="EMBL" id="BAABBV010000001">
    <property type="protein sequence ID" value="GAA4161240.1"/>
    <property type="molecule type" value="Genomic_DNA"/>
</dbReference>
<accession>A0ABP7ZK79</accession>
<proteinExistence type="predicted"/>
<protein>
    <recommendedName>
        <fullName evidence="4">Integral membrane protein</fullName>
    </recommendedName>
</protein>